<organism evidence="9 10">
    <name type="scientific">Sphingomonas lutea</name>
    <dbReference type="NCBI Taxonomy" id="1045317"/>
    <lineage>
        <taxon>Bacteria</taxon>
        <taxon>Pseudomonadati</taxon>
        <taxon>Pseudomonadota</taxon>
        <taxon>Alphaproteobacteria</taxon>
        <taxon>Sphingomonadales</taxon>
        <taxon>Sphingomonadaceae</taxon>
        <taxon>Sphingomonas</taxon>
    </lineage>
</organism>
<dbReference type="GO" id="GO:0005886">
    <property type="term" value="C:plasma membrane"/>
    <property type="evidence" value="ECO:0007669"/>
    <property type="project" value="UniProtKB-SubCell"/>
</dbReference>
<keyword evidence="10" id="KW-1185">Reference proteome</keyword>
<reference evidence="9 10" key="1">
    <citation type="submission" date="2020-08" db="EMBL/GenBank/DDBJ databases">
        <title>Genome sequence of Sphingomonas lutea KCTC 23642T.</title>
        <authorList>
            <person name="Hyun D.-W."/>
            <person name="Bae J.-W."/>
        </authorList>
    </citation>
    <scope>NUCLEOTIDE SEQUENCE [LARGE SCALE GENOMIC DNA]</scope>
    <source>
        <strain evidence="9 10">KCTC 23642</strain>
    </source>
</reference>
<dbReference type="InterPro" id="IPR020846">
    <property type="entry name" value="MFS_dom"/>
</dbReference>
<dbReference type="GO" id="GO:0022857">
    <property type="term" value="F:transmembrane transporter activity"/>
    <property type="evidence" value="ECO:0007669"/>
    <property type="project" value="InterPro"/>
</dbReference>
<keyword evidence="2" id="KW-0813">Transport</keyword>
<evidence type="ECO:0000256" key="7">
    <source>
        <dbReference type="SAM" id="Phobius"/>
    </source>
</evidence>
<feature type="transmembrane region" description="Helical" evidence="7">
    <location>
        <begin position="246"/>
        <end position="265"/>
    </location>
</feature>
<evidence type="ECO:0000256" key="1">
    <source>
        <dbReference type="ARBA" id="ARBA00004651"/>
    </source>
</evidence>
<evidence type="ECO:0000256" key="4">
    <source>
        <dbReference type="ARBA" id="ARBA00022692"/>
    </source>
</evidence>
<feature type="transmembrane region" description="Helical" evidence="7">
    <location>
        <begin position="156"/>
        <end position="178"/>
    </location>
</feature>
<feature type="transmembrane region" description="Helical" evidence="7">
    <location>
        <begin position="120"/>
        <end position="144"/>
    </location>
</feature>
<dbReference type="PANTHER" id="PTHR43045:SF7">
    <property type="entry name" value="MAJOR FACILITATOR SUPERFAMILY TRANSPORTER"/>
    <property type="match status" value="1"/>
</dbReference>
<dbReference type="RefSeq" id="WP_187539358.1">
    <property type="nucleotide sequence ID" value="NZ_BAABJT010000001.1"/>
</dbReference>
<dbReference type="KEGG" id="slut:H9L13_04400"/>
<dbReference type="InterPro" id="IPR036259">
    <property type="entry name" value="MFS_trans_sf"/>
</dbReference>
<keyword evidence="5 7" id="KW-1133">Transmembrane helix</keyword>
<protein>
    <submittedName>
        <fullName evidence="9">MFS transporter</fullName>
    </submittedName>
</protein>
<dbReference type="PROSITE" id="PS50850">
    <property type="entry name" value="MFS"/>
    <property type="match status" value="1"/>
</dbReference>
<evidence type="ECO:0000256" key="3">
    <source>
        <dbReference type="ARBA" id="ARBA00022475"/>
    </source>
</evidence>
<keyword evidence="6 7" id="KW-0472">Membrane</keyword>
<evidence type="ECO:0000256" key="6">
    <source>
        <dbReference type="ARBA" id="ARBA00023136"/>
    </source>
</evidence>
<feature type="transmembrane region" description="Helical" evidence="7">
    <location>
        <begin position="190"/>
        <end position="211"/>
    </location>
</feature>
<feature type="transmembrane region" description="Helical" evidence="7">
    <location>
        <begin position="285"/>
        <end position="304"/>
    </location>
</feature>
<proteinExistence type="predicted"/>
<feature type="transmembrane region" description="Helical" evidence="7">
    <location>
        <begin position="313"/>
        <end position="333"/>
    </location>
</feature>
<evidence type="ECO:0000256" key="2">
    <source>
        <dbReference type="ARBA" id="ARBA00022448"/>
    </source>
</evidence>
<dbReference type="SUPFAM" id="SSF103473">
    <property type="entry name" value="MFS general substrate transporter"/>
    <property type="match status" value="2"/>
</dbReference>
<dbReference type="AlphaFoldDB" id="A0A7G9SJV7"/>
<dbReference type="Gene3D" id="1.20.1250.20">
    <property type="entry name" value="MFS general substrate transporter like domains"/>
    <property type="match status" value="2"/>
</dbReference>
<dbReference type="EMBL" id="CP060718">
    <property type="protein sequence ID" value="QNN68132.1"/>
    <property type="molecule type" value="Genomic_DNA"/>
</dbReference>
<dbReference type="Pfam" id="PF00083">
    <property type="entry name" value="Sugar_tr"/>
    <property type="match status" value="2"/>
</dbReference>
<name>A0A7G9SJV7_9SPHN</name>
<keyword evidence="4 7" id="KW-0812">Transmembrane</keyword>
<feature type="transmembrane region" description="Helical" evidence="7">
    <location>
        <begin position="90"/>
        <end position="114"/>
    </location>
</feature>
<dbReference type="InterPro" id="IPR005828">
    <property type="entry name" value="MFS_sugar_transport-like"/>
</dbReference>
<evidence type="ECO:0000313" key="10">
    <source>
        <dbReference type="Proteomes" id="UP000515971"/>
    </source>
</evidence>
<dbReference type="PANTHER" id="PTHR43045">
    <property type="entry name" value="SHIKIMATE TRANSPORTER"/>
    <property type="match status" value="1"/>
</dbReference>
<evidence type="ECO:0000256" key="5">
    <source>
        <dbReference type="ARBA" id="ARBA00022989"/>
    </source>
</evidence>
<accession>A0A7G9SJV7</accession>
<feature type="transmembrane region" description="Helical" evidence="7">
    <location>
        <begin position="491"/>
        <end position="515"/>
    </location>
</feature>
<dbReference type="FunFam" id="1.20.1250.20:FF:000001">
    <property type="entry name" value="Dicarboxylate MFS transporter"/>
    <property type="match status" value="1"/>
</dbReference>
<keyword evidence="3" id="KW-1003">Cell membrane</keyword>
<dbReference type="Proteomes" id="UP000515971">
    <property type="component" value="Chromosome"/>
</dbReference>
<sequence>MASVAQSEGHEAWSMKRVVVASSAGTAFEWYDFFIFGSLAPVISKVFFAGLDATQALIAALALFAAGFAFRPLGALIFGVVGDRMGRKGAFLVTVSLMGAATFLIGLLPTYAMAGVVAPILLIILRICQGIALGGEYGGAAIYVAEHAPNDRRGAATGWIQSSASFGLLAALLVIVATRTVVGEDAFADWGWRIPFLLSSILLAISVYMRVKLAESPHFAKLREDGEVCKAPLREAFGRRDNLKRVFLAFFGIMCAQGAVWYFTFFYMQVFLERSLGLPGATKDLLLIVMTIVSAPLYVFFGWLSDRIGRKPVMVGGMLLALALYFPGSHLIAQGANPALAAAQRATPVIVETDPATCSVQFDPVGTAKFTSACDIAKSTLVTKGISYTTRPSADGETRVVAGSSMVPIKNGDGLAGADLRALKSLTAAEIGGALQAAGYPPSADPKAANLPLLISILLLFVVAATALYGPQAAALVEMFPTRVRYTAMSLPYHVGTGWVGGFLPVTSFAIVAITGNIYSGLWYAVVFTAISAIVSLLFLKETRGRPLEEI</sequence>
<feature type="transmembrane region" description="Helical" evidence="7">
    <location>
        <begin position="451"/>
        <end position="470"/>
    </location>
</feature>
<evidence type="ECO:0000313" key="9">
    <source>
        <dbReference type="EMBL" id="QNN68132.1"/>
    </source>
</evidence>
<feature type="transmembrane region" description="Helical" evidence="7">
    <location>
        <begin position="30"/>
        <end position="51"/>
    </location>
</feature>
<gene>
    <name evidence="9" type="ORF">H9L13_04400</name>
</gene>
<comment type="subcellular location">
    <subcellularLocation>
        <location evidence="1">Cell membrane</location>
        <topology evidence="1">Multi-pass membrane protein</topology>
    </subcellularLocation>
</comment>
<evidence type="ECO:0000259" key="8">
    <source>
        <dbReference type="PROSITE" id="PS50850"/>
    </source>
</evidence>
<feature type="domain" description="Major facilitator superfamily (MFS) profile" evidence="8">
    <location>
        <begin position="18"/>
        <end position="544"/>
    </location>
</feature>
<feature type="transmembrane region" description="Helical" evidence="7">
    <location>
        <begin position="521"/>
        <end position="540"/>
    </location>
</feature>
<feature type="transmembrane region" description="Helical" evidence="7">
    <location>
        <begin position="57"/>
        <end position="78"/>
    </location>
</feature>